<sequence length="190" mass="21551">MISLPLTLGTSPLRKICLLKFLVVDIPSAYNIILGHPTLNTFRAIISTYYMKIKFPVVGGVGQAQVDILKARRCYVEAIKRGKKRMLEEVSGEENPNKRGKDPVRRPECKEEALVTVQPVEEQDPIELITCDPDKITKIRSKIKEDVQEQVINCLRNKDIFAWTPQDLEGIDPSVITHHLNLDPTIRPVK</sequence>
<evidence type="ECO:0000313" key="2">
    <source>
        <dbReference type="EMBL" id="KAL0355717.1"/>
    </source>
</evidence>
<evidence type="ECO:0000256" key="1">
    <source>
        <dbReference type="SAM" id="MobiDB-lite"/>
    </source>
</evidence>
<dbReference type="AlphaFoldDB" id="A0AAW2PIK1"/>
<name>A0AAW2PIK1_SESRA</name>
<feature type="compositionally biased region" description="Basic and acidic residues" evidence="1">
    <location>
        <begin position="95"/>
        <end position="106"/>
    </location>
</feature>
<reference evidence="2" key="1">
    <citation type="submission" date="2020-06" db="EMBL/GenBank/DDBJ databases">
        <authorList>
            <person name="Li T."/>
            <person name="Hu X."/>
            <person name="Zhang T."/>
            <person name="Song X."/>
            <person name="Zhang H."/>
            <person name="Dai N."/>
            <person name="Sheng W."/>
            <person name="Hou X."/>
            <person name="Wei L."/>
        </authorList>
    </citation>
    <scope>NUCLEOTIDE SEQUENCE</scope>
    <source>
        <strain evidence="2">G02</strain>
        <tissue evidence="2">Leaf</tissue>
    </source>
</reference>
<protein>
    <recommendedName>
        <fullName evidence="3">Reverse transcriptase domain-containing protein</fullName>
    </recommendedName>
</protein>
<dbReference type="PANTHER" id="PTHR33240">
    <property type="entry name" value="OS08G0508500 PROTEIN"/>
    <property type="match status" value="1"/>
</dbReference>
<dbReference type="EMBL" id="JACGWJ010000017">
    <property type="protein sequence ID" value="KAL0355717.1"/>
    <property type="molecule type" value="Genomic_DNA"/>
</dbReference>
<organism evidence="2">
    <name type="scientific">Sesamum radiatum</name>
    <name type="common">Black benniseed</name>
    <dbReference type="NCBI Taxonomy" id="300843"/>
    <lineage>
        <taxon>Eukaryota</taxon>
        <taxon>Viridiplantae</taxon>
        <taxon>Streptophyta</taxon>
        <taxon>Embryophyta</taxon>
        <taxon>Tracheophyta</taxon>
        <taxon>Spermatophyta</taxon>
        <taxon>Magnoliopsida</taxon>
        <taxon>eudicotyledons</taxon>
        <taxon>Gunneridae</taxon>
        <taxon>Pentapetalae</taxon>
        <taxon>asterids</taxon>
        <taxon>lamiids</taxon>
        <taxon>Lamiales</taxon>
        <taxon>Pedaliaceae</taxon>
        <taxon>Sesamum</taxon>
    </lineage>
</organism>
<feature type="region of interest" description="Disordered" evidence="1">
    <location>
        <begin position="86"/>
        <end position="106"/>
    </location>
</feature>
<evidence type="ECO:0008006" key="3">
    <source>
        <dbReference type="Google" id="ProtNLM"/>
    </source>
</evidence>
<reference evidence="2" key="2">
    <citation type="journal article" date="2024" name="Plant">
        <title>Genomic evolution and insights into agronomic trait innovations of Sesamum species.</title>
        <authorList>
            <person name="Miao H."/>
            <person name="Wang L."/>
            <person name="Qu L."/>
            <person name="Liu H."/>
            <person name="Sun Y."/>
            <person name="Le M."/>
            <person name="Wang Q."/>
            <person name="Wei S."/>
            <person name="Zheng Y."/>
            <person name="Lin W."/>
            <person name="Duan Y."/>
            <person name="Cao H."/>
            <person name="Xiong S."/>
            <person name="Wang X."/>
            <person name="Wei L."/>
            <person name="Li C."/>
            <person name="Ma Q."/>
            <person name="Ju M."/>
            <person name="Zhao R."/>
            <person name="Li G."/>
            <person name="Mu C."/>
            <person name="Tian Q."/>
            <person name="Mei H."/>
            <person name="Zhang T."/>
            <person name="Gao T."/>
            <person name="Zhang H."/>
        </authorList>
    </citation>
    <scope>NUCLEOTIDE SEQUENCE</scope>
    <source>
        <strain evidence="2">G02</strain>
    </source>
</reference>
<comment type="caution">
    <text evidence="2">The sequence shown here is derived from an EMBL/GenBank/DDBJ whole genome shotgun (WGS) entry which is preliminary data.</text>
</comment>
<accession>A0AAW2PIK1</accession>
<proteinExistence type="predicted"/>
<dbReference type="PANTHER" id="PTHR33240:SF8">
    <property type="entry name" value="OS03G0439900 PROTEIN"/>
    <property type="match status" value="1"/>
</dbReference>
<gene>
    <name evidence="2" type="ORF">Sradi_4018600</name>
</gene>